<proteinExistence type="inferred from homology"/>
<keyword evidence="6" id="KW-0961">Cell wall biogenesis/degradation</keyword>
<dbReference type="Pfam" id="PF01098">
    <property type="entry name" value="FTSW_RODA_SPOVE"/>
    <property type="match status" value="1"/>
</dbReference>
<sequence>MRYVPLHNRFKLLDWSLIGSVTFLSVIGLVVLYSAAEGDFFQWSSKQLMRFGLGFAVMLFVALTPWNIWRSLSYGAYITSLLMLVYVDLFGHIGMGAQRWINLYFIQLQPSEIVKITIVLALARFYSSVHFKTANLSSHLFVIMTFIAIPVLLVLRQPDLGTAMILLTVGLTLVFMAGLHWGYFVGAGAAVAATAPILWNHLHEYQQNRILTFLNPENDPLGTGYHIIQSKIAVGSAGILGKGFMNGSQNKLDFLPEKQTDFIFTTFTEEFGFIGAILLISAYTFLFYCCYRIALRFHQTFPRLMVTGLIMTFFLYFFINIGMVIGVMPVVGVPLPLMTYGGTATLTMMTSIGLILSADLSHRMKRSIL</sequence>
<dbReference type="GO" id="GO:0071555">
    <property type="term" value="P:cell wall organization"/>
    <property type="evidence" value="ECO:0007669"/>
    <property type="project" value="UniProtKB-KW"/>
</dbReference>
<dbReference type="InterPro" id="IPR001182">
    <property type="entry name" value="FtsW/RodA"/>
</dbReference>
<comment type="catalytic activity">
    <reaction evidence="6">
        <text>[GlcNAc-(1-&gt;4)-Mur2Ac(oyl-L-Ala-gamma-D-Glu-L-Lys-D-Ala-D-Ala)](n)-di-trans,octa-cis-undecaprenyl diphosphate + beta-D-GlcNAc-(1-&gt;4)-Mur2Ac(oyl-L-Ala-gamma-D-Glu-L-Lys-D-Ala-D-Ala)-di-trans,octa-cis-undecaprenyl diphosphate = [GlcNAc-(1-&gt;4)-Mur2Ac(oyl-L-Ala-gamma-D-Glu-L-Lys-D-Ala-D-Ala)](n+1)-di-trans,octa-cis-undecaprenyl diphosphate + di-trans,octa-cis-undecaprenyl diphosphate + H(+)</text>
        <dbReference type="Rhea" id="RHEA:23708"/>
        <dbReference type="Rhea" id="RHEA-COMP:9602"/>
        <dbReference type="Rhea" id="RHEA-COMP:9603"/>
        <dbReference type="ChEBI" id="CHEBI:15378"/>
        <dbReference type="ChEBI" id="CHEBI:58405"/>
        <dbReference type="ChEBI" id="CHEBI:60033"/>
        <dbReference type="ChEBI" id="CHEBI:78435"/>
        <dbReference type="EC" id="2.4.99.28"/>
    </reaction>
</comment>
<keyword evidence="2 6" id="KW-0812">Transmembrane</keyword>
<dbReference type="UniPathway" id="UPA00219"/>
<organism evidence="7 8">
    <name type="scientific">Candidatus Bodocaedibacter vickermanii</name>
    <dbReference type="NCBI Taxonomy" id="2741701"/>
    <lineage>
        <taxon>Bacteria</taxon>
        <taxon>Pseudomonadati</taxon>
        <taxon>Pseudomonadota</taxon>
        <taxon>Alphaproteobacteria</taxon>
        <taxon>Holosporales</taxon>
        <taxon>Candidatus Paracaedibacteraceae</taxon>
        <taxon>Candidatus Bodocaedibacter</taxon>
    </lineage>
</organism>
<dbReference type="EC" id="2.4.99.28" evidence="6"/>
<keyword evidence="6 7" id="KW-0328">Glycosyltransferase</keyword>
<dbReference type="GO" id="GO:0009252">
    <property type="term" value="P:peptidoglycan biosynthetic process"/>
    <property type="evidence" value="ECO:0007669"/>
    <property type="project" value="UniProtKB-UniRule"/>
</dbReference>
<evidence type="ECO:0000256" key="6">
    <source>
        <dbReference type="HAMAP-Rule" id="MF_02079"/>
    </source>
</evidence>
<comment type="similarity">
    <text evidence="6">Belongs to the SEDS family. MrdB/RodA subfamily.</text>
</comment>
<dbReference type="Proteomes" id="UP000594001">
    <property type="component" value="Chromosome"/>
</dbReference>
<dbReference type="PANTHER" id="PTHR30474">
    <property type="entry name" value="CELL CYCLE PROTEIN"/>
    <property type="match status" value="1"/>
</dbReference>
<feature type="transmembrane region" description="Helical" evidence="6">
    <location>
        <begin position="15"/>
        <end position="36"/>
    </location>
</feature>
<dbReference type="GO" id="GO:0008955">
    <property type="term" value="F:peptidoglycan glycosyltransferase activity"/>
    <property type="evidence" value="ECO:0007669"/>
    <property type="project" value="UniProtKB-UniRule"/>
</dbReference>
<evidence type="ECO:0000256" key="1">
    <source>
        <dbReference type="ARBA" id="ARBA00004141"/>
    </source>
</evidence>
<dbReference type="GO" id="GO:0015648">
    <property type="term" value="F:lipid-linked peptidoglycan transporter activity"/>
    <property type="evidence" value="ECO:0007669"/>
    <property type="project" value="TreeGrafter"/>
</dbReference>
<comment type="function">
    <text evidence="6">Peptidoglycan polymerase that is essential for cell wall elongation.</text>
</comment>
<evidence type="ECO:0000256" key="3">
    <source>
        <dbReference type="ARBA" id="ARBA00022960"/>
    </source>
</evidence>
<keyword evidence="5 6" id="KW-0472">Membrane</keyword>
<accession>A0A7L9RSH7</accession>
<keyword evidence="3 6" id="KW-0133">Cell shape</keyword>
<reference evidence="7 8" key="1">
    <citation type="submission" date="2020-06" db="EMBL/GenBank/DDBJ databases">
        <title>The endosymbiont of the kinetoplastid Bodo saltans is a Paracaedibacter-like alpha-proteobacterium possessing a putative toxin-antitoxin system.</title>
        <authorList>
            <person name="Midha S."/>
            <person name="Rigden D.J."/>
            <person name="Siozios S."/>
            <person name="Hurst G.D.D."/>
            <person name="Jackson A.P."/>
        </authorList>
    </citation>
    <scope>NUCLEOTIDE SEQUENCE [LARGE SCALE GENOMIC DNA]</scope>
    <source>
        <strain evidence="7">Lake Konstanz</strain>
    </source>
</reference>
<dbReference type="GO" id="GO:0005886">
    <property type="term" value="C:plasma membrane"/>
    <property type="evidence" value="ECO:0007669"/>
    <property type="project" value="UniProtKB-SubCell"/>
</dbReference>
<keyword evidence="6" id="KW-0573">Peptidoglycan synthesis</keyword>
<evidence type="ECO:0000313" key="8">
    <source>
        <dbReference type="Proteomes" id="UP000594001"/>
    </source>
</evidence>
<feature type="transmembrane region" description="Helical" evidence="6">
    <location>
        <begin position="74"/>
        <end position="91"/>
    </location>
</feature>
<dbReference type="EMBL" id="CP054719">
    <property type="protein sequence ID" value="QOL19563.1"/>
    <property type="molecule type" value="Genomic_DNA"/>
</dbReference>
<keyword evidence="8" id="KW-1185">Reference proteome</keyword>
<keyword evidence="6" id="KW-0997">Cell inner membrane</keyword>
<feature type="transmembrane region" description="Helical" evidence="6">
    <location>
        <begin position="162"/>
        <end position="183"/>
    </location>
</feature>
<feature type="transmembrane region" description="Helical" evidence="6">
    <location>
        <begin position="138"/>
        <end position="155"/>
    </location>
</feature>
<dbReference type="GO" id="GO:0032153">
    <property type="term" value="C:cell division site"/>
    <property type="evidence" value="ECO:0007669"/>
    <property type="project" value="TreeGrafter"/>
</dbReference>
<gene>
    <name evidence="6 7" type="primary">mrdB</name>
    <name evidence="6" type="synonym">rodA</name>
    <name evidence="7" type="ORF">CPBP_00325</name>
</gene>
<dbReference type="HAMAP" id="MF_02079">
    <property type="entry name" value="PGT_RodA"/>
    <property type="match status" value="1"/>
</dbReference>
<dbReference type="PANTHER" id="PTHR30474:SF1">
    <property type="entry name" value="PEPTIDOGLYCAN GLYCOSYLTRANSFERASE MRDB"/>
    <property type="match status" value="1"/>
</dbReference>
<feature type="transmembrane region" description="Helical" evidence="6">
    <location>
        <begin position="48"/>
        <end position="68"/>
    </location>
</feature>
<comment type="subcellular location">
    <subcellularLocation>
        <location evidence="6">Cell inner membrane</location>
        <topology evidence="6">Multi-pass membrane protein</topology>
    </subcellularLocation>
    <subcellularLocation>
        <location evidence="1">Membrane</location>
        <topology evidence="1">Multi-pass membrane protein</topology>
    </subcellularLocation>
</comment>
<keyword evidence="6" id="KW-1003">Cell membrane</keyword>
<comment type="pathway">
    <text evidence="6">Cell wall biogenesis; peptidoglycan biosynthesis.</text>
</comment>
<dbReference type="GO" id="GO:0008360">
    <property type="term" value="P:regulation of cell shape"/>
    <property type="evidence" value="ECO:0007669"/>
    <property type="project" value="UniProtKB-KW"/>
</dbReference>
<feature type="transmembrane region" description="Helical" evidence="6">
    <location>
        <begin position="337"/>
        <end position="356"/>
    </location>
</feature>
<feature type="transmembrane region" description="Helical" evidence="6">
    <location>
        <begin position="306"/>
        <end position="331"/>
    </location>
</feature>
<keyword evidence="6 7" id="KW-0808">Transferase</keyword>
<protein>
    <recommendedName>
        <fullName evidence="6">Peptidoglycan glycosyltransferase MrdB</fullName>
        <shortName evidence="6">PGT</shortName>
        <ecNumber evidence="6">2.4.99.28</ecNumber>
    </recommendedName>
    <alternativeName>
        <fullName evidence="6">Cell elongation protein RodA</fullName>
    </alternativeName>
    <alternativeName>
        <fullName evidence="6">Cell wall polymerase</fullName>
    </alternativeName>
    <alternativeName>
        <fullName evidence="6">Peptidoglycan polymerase</fullName>
        <shortName evidence="6">PG polymerase</shortName>
    </alternativeName>
</protein>
<evidence type="ECO:0000256" key="5">
    <source>
        <dbReference type="ARBA" id="ARBA00023136"/>
    </source>
</evidence>
<dbReference type="NCBIfam" id="TIGR02210">
    <property type="entry name" value="rodA_shape"/>
    <property type="match status" value="1"/>
</dbReference>
<dbReference type="KEGG" id="pbal:CPBP_00325"/>
<name>A0A7L9RSH7_9PROT</name>
<dbReference type="GO" id="GO:0051301">
    <property type="term" value="P:cell division"/>
    <property type="evidence" value="ECO:0007669"/>
    <property type="project" value="InterPro"/>
</dbReference>
<evidence type="ECO:0000256" key="4">
    <source>
        <dbReference type="ARBA" id="ARBA00022989"/>
    </source>
</evidence>
<dbReference type="InterPro" id="IPR011923">
    <property type="entry name" value="RodA/MrdB"/>
</dbReference>
<keyword evidence="4 6" id="KW-1133">Transmembrane helix</keyword>
<evidence type="ECO:0000313" key="7">
    <source>
        <dbReference type="EMBL" id="QOL19563.1"/>
    </source>
</evidence>
<dbReference type="AlphaFoldDB" id="A0A7L9RSH7"/>
<evidence type="ECO:0000256" key="2">
    <source>
        <dbReference type="ARBA" id="ARBA00022692"/>
    </source>
</evidence>
<feature type="transmembrane region" description="Helical" evidence="6">
    <location>
        <begin position="271"/>
        <end position="294"/>
    </location>
</feature>
<dbReference type="RefSeq" id="WP_350332313.1">
    <property type="nucleotide sequence ID" value="NZ_CP054719.1"/>
</dbReference>